<dbReference type="AlphaFoldDB" id="A0A9E8K056"/>
<evidence type="ECO:0000313" key="2">
    <source>
        <dbReference type="EMBL" id="UZT67565.1"/>
    </source>
</evidence>
<accession>A0A9E8K056</accession>
<feature type="transmembrane region" description="Helical" evidence="1">
    <location>
        <begin position="6"/>
        <end position="25"/>
    </location>
</feature>
<keyword evidence="1" id="KW-1133">Transmembrane helix</keyword>
<keyword evidence="1" id="KW-0812">Transmembrane</keyword>
<name>A0A9E8K056_9HYME</name>
<reference evidence="2" key="1">
    <citation type="journal article" date="2022" name="Genes (Basel)">
        <title>Novel Gene Rearrangements in the Mitochondrial Genomes of Cynipoid Wasps (Hymenoptera: Cynipoidea).</title>
        <authorList>
            <person name="Shu X."/>
            <person name="Li Z."/>
            <person name="Yuan R."/>
            <person name="Tang P."/>
            <person name="Chen X."/>
        </authorList>
    </citation>
    <scope>NUCLEOTIDE SEQUENCE</scope>
</reference>
<gene>
    <name evidence="2" type="primary">nad6</name>
</gene>
<feature type="transmembrane region" description="Helical" evidence="1">
    <location>
        <begin position="147"/>
        <end position="168"/>
    </location>
</feature>
<feature type="transmembrane region" description="Helical" evidence="1">
    <location>
        <begin position="32"/>
        <end position="50"/>
    </location>
</feature>
<dbReference type="EMBL" id="OM677832">
    <property type="protein sequence ID" value="UZT67565.1"/>
    <property type="molecule type" value="Genomic_DNA"/>
</dbReference>
<protein>
    <submittedName>
        <fullName evidence="2">NADH dehydrogenase subunit 6</fullName>
    </submittedName>
</protein>
<organism evidence="2">
    <name type="scientific">Oberthuerella sharkeyi</name>
    <dbReference type="NCBI Taxonomy" id="2943459"/>
    <lineage>
        <taxon>Eukaryota</taxon>
        <taxon>Metazoa</taxon>
        <taxon>Ecdysozoa</taxon>
        <taxon>Arthropoda</taxon>
        <taxon>Hexapoda</taxon>
        <taxon>Insecta</taxon>
        <taxon>Pterygota</taxon>
        <taxon>Neoptera</taxon>
        <taxon>Endopterygota</taxon>
        <taxon>Hymenoptera</taxon>
        <taxon>Apocrita</taxon>
        <taxon>Proctotrupomorpha</taxon>
        <taxon>Cynipoidea</taxon>
        <taxon>Liopteridae</taxon>
        <taxon>Oberthuerella</taxon>
    </lineage>
</organism>
<geneLocation type="mitochondrion" evidence="2"/>
<proteinExistence type="predicted"/>
<keyword evidence="1" id="KW-0472">Membrane</keyword>
<feature type="transmembrane region" description="Helical" evidence="1">
    <location>
        <begin position="56"/>
        <end position="76"/>
    </location>
</feature>
<keyword evidence="2" id="KW-0496">Mitochondrion</keyword>
<reference evidence="2" key="2">
    <citation type="submission" date="2022-02" db="EMBL/GenBank/DDBJ databases">
        <authorList>
            <person name="Shu X.H."/>
            <person name="Li Z.K."/>
            <person name="Tang P."/>
            <person name="Chen X.X."/>
        </authorList>
    </citation>
    <scope>NUCLEOTIDE SEQUENCE</scope>
</reference>
<sequence length="184" mass="22358">MKIFIYINVIMMFIMTMILFLPLSLKNIHPLVMGWSLLMYSILISLNMNIFNINNLYSFLMYLIMIGGFLILFLYFNSFAINNKIIIKIDWIKMFMFNTFFIVIMMTLFIYNINFFNVILFCINKLYESISFNYSLNLSKMKMYLLYIKLFYLTLFMLFYLLYTLLIITKMIYFNNPKSLRQLI</sequence>
<feature type="transmembrane region" description="Helical" evidence="1">
    <location>
        <begin position="97"/>
        <end position="127"/>
    </location>
</feature>
<evidence type="ECO:0000256" key="1">
    <source>
        <dbReference type="SAM" id="Phobius"/>
    </source>
</evidence>